<comment type="pathway">
    <text evidence="6">Quinol/quinone metabolism; 1,4-dihydroxy-2-naphthoate biosynthesis; 1,4-dihydroxy-2-naphthoate from chorismate: step 2/7.</text>
</comment>
<dbReference type="CDD" id="cd02009">
    <property type="entry name" value="TPP_SHCHC_synthase"/>
    <property type="match status" value="1"/>
</dbReference>
<comment type="similarity">
    <text evidence="6">Belongs to the TPP enzyme family. MenD subfamily.</text>
</comment>
<comment type="subunit">
    <text evidence="6">Homodimer.</text>
</comment>
<comment type="caution">
    <text evidence="8">The sequence shown here is derived from an EMBL/GenBank/DDBJ whole genome shotgun (WGS) entry which is preliminary data.</text>
</comment>
<reference evidence="8 9" key="1">
    <citation type="submission" date="2024-05" db="EMBL/GenBank/DDBJ databases">
        <authorList>
            <person name="Yi C."/>
        </authorList>
    </citation>
    <scope>NUCLEOTIDE SEQUENCE [LARGE SCALE GENOMIC DNA]</scope>
    <source>
        <strain evidence="8 9">XS13</strain>
    </source>
</reference>
<gene>
    <name evidence="6" type="primary">menD</name>
    <name evidence="8" type="ORF">ABDK96_07460</name>
</gene>
<dbReference type="EMBL" id="JBDXMX010000003">
    <property type="protein sequence ID" value="MEO9247513.1"/>
    <property type="molecule type" value="Genomic_DNA"/>
</dbReference>
<dbReference type="PANTHER" id="PTHR42916:SF1">
    <property type="entry name" value="PROTEIN PHYLLO, CHLOROPLASTIC"/>
    <property type="match status" value="1"/>
</dbReference>
<sequence>MEHSRREPIDVRPVLALDAARVARTVTDALVEGGLREAVVAPGSRSAPLVYALAEAERAGRIRLHVRIDERSAAYTALGLSLASGRPVGVVTTSGTAVGNLLPALMEADHAGVQLVALTADRPEELQGTGANQTTRQDGIFPLHVRFSTTLSGDVPLAADAEEVPEWLAAEAAEVTDADPRATALHQHTEHLRSVVSRALLAAGGFDTEDVEGFGGTPGVAVRESAPGPVHLNLRFREPLVPAESAGPDAGPGSEAADAGWIPPAGEEVITGPSGPVTVNPMDLTEQLDLDVAELAESRTVVVAGHGSGPLPAAFAAALGLPLLAEPSSNARFGVNAIGAYPWLLGSQGGLGEHSHPLAGSIEQVILFGRPTLTRQVSALLAREDVGTAFHQPEPVAWFEPGTRRERPVEDLEELAVVAGRGPTGWLTDWQQAGVRAQSAVDDALSTRHDAVGRPGALRTSQLVASTVRGPLVLGSSSVIRDVDLSWRPPTYPEAVVFANRGLAGIDGTVSTATGIALGTGRRTVLLCGDLTLLHDAGGLLIGPGEREPDLDIVVVNDAGGAIFAGLEHGIVAQREGMGPVVERFFGTPQDVDVRSLCAAYGLDWAPVDSEDGLLAALGSPVRGRRVLELRSDRSARPEVRRHVEDAVRATF</sequence>
<keyword evidence="9" id="KW-1185">Reference proteome</keyword>
<keyword evidence="3 6" id="KW-0460">Magnesium</keyword>
<dbReference type="EC" id="2.2.1.9" evidence="6"/>
<dbReference type="InterPro" id="IPR012001">
    <property type="entry name" value="Thiamin_PyroP_enz_TPP-bd_dom"/>
</dbReference>
<dbReference type="Gene3D" id="3.40.50.1220">
    <property type="entry name" value="TPP-binding domain"/>
    <property type="match status" value="1"/>
</dbReference>
<comment type="function">
    <text evidence="6">Catalyzes the thiamine diphosphate-dependent decarboxylation of 2-oxoglutarate and the subsequent addition of the resulting succinic semialdehyde-thiamine pyrophosphate anion to isochorismate to yield 2-succinyl-5-enolpyruvyl-6-hydroxy-3-cyclohexene-1-carboxylate (SEPHCHC).</text>
</comment>
<evidence type="ECO:0000259" key="7">
    <source>
        <dbReference type="Pfam" id="PF02776"/>
    </source>
</evidence>
<comment type="catalytic activity">
    <reaction evidence="6">
        <text>isochorismate + 2-oxoglutarate + H(+) = 5-enolpyruvoyl-6-hydroxy-2-succinyl-cyclohex-3-ene-1-carboxylate + CO2</text>
        <dbReference type="Rhea" id="RHEA:25593"/>
        <dbReference type="ChEBI" id="CHEBI:15378"/>
        <dbReference type="ChEBI" id="CHEBI:16526"/>
        <dbReference type="ChEBI" id="CHEBI:16810"/>
        <dbReference type="ChEBI" id="CHEBI:29780"/>
        <dbReference type="ChEBI" id="CHEBI:58818"/>
        <dbReference type="EC" id="2.2.1.9"/>
    </reaction>
</comment>
<proteinExistence type="inferred from homology"/>
<comment type="cofactor">
    <cofactor evidence="6">
        <name>Mg(2+)</name>
        <dbReference type="ChEBI" id="CHEBI:18420"/>
    </cofactor>
    <cofactor evidence="6">
        <name>Mn(2+)</name>
        <dbReference type="ChEBI" id="CHEBI:29035"/>
    </cofactor>
</comment>
<keyword evidence="2 6" id="KW-0479">Metal-binding</keyword>
<dbReference type="Pfam" id="PF02776">
    <property type="entry name" value="TPP_enzyme_N"/>
    <property type="match status" value="1"/>
</dbReference>
<protein>
    <recommendedName>
        <fullName evidence="6">2-succinyl-5-enolpyruvyl-6-hydroxy-3-cyclohexene-1-carboxylate synthase</fullName>
        <shortName evidence="6">SEPHCHC synthase</shortName>
        <ecNumber evidence="6">2.2.1.9</ecNumber>
    </recommendedName>
    <alternativeName>
        <fullName evidence="6">Menaquinone biosynthesis protein MenD</fullName>
    </alternativeName>
</protein>
<dbReference type="Proteomes" id="UP001484097">
    <property type="component" value="Unassembled WGS sequence"/>
</dbReference>
<accession>A0ABV0IH80</accession>
<keyword evidence="4 6" id="KW-0786">Thiamine pyrophosphate</keyword>
<comment type="cofactor">
    <cofactor evidence="6">
        <name>thiamine diphosphate</name>
        <dbReference type="ChEBI" id="CHEBI:58937"/>
    </cofactor>
    <text evidence="6">Binds 1 thiamine pyrophosphate per subunit.</text>
</comment>
<evidence type="ECO:0000256" key="3">
    <source>
        <dbReference type="ARBA" id="ARBA00022842"/>
    </source>
</evidence>
<dbReference type="Gene3D" id="3.40.50.970">
    <property type="match status" value="2"/>
</dbReference>
<evidence type="ECO:0000256" key="2">
    <source>
        <dbReference type="ARBA" id="ARBA00022723"/>
    </source>
</evidence>
<dbReference type="SUPFAM" id="SSF52518">
    <property type="entry name" value="Thiamin diphosphate-binding fold (THDP-binding)"/>
    <property type="match status" value="2"/>
</dbReference>
<comment type="pathway">
    <text evidence="6">Quinol/quinone metabolism; menaquinone biosynthesis.</text>
</comment>
<keyword evidence="1 6" id="KW-0808">Transferase</keyword>
<dbReference type="InterPro" id="IPR029061">
    <property type="entry name" value="THDP-binding"/>
</dbReference>
<evidence type="ECO:0000256" key="4">
    <source>
        <dbReference type="ARBA" id="ARBA00023052"/>
    </source>
</evidence>
<organism evidence="8 9">
    <name type="scientific">Citricoccus nitrophenolicus</name>
    <dbReference type="NCBI Taxonomy" id="863575"/>
    <lineage>
        <taxon>Bacteria</taxon>
        <taxon>Bacillati</taxon>
        <taxon>Actinomycetota</taxon>
        <taxon>Actinomycetes</taxon>
        <taxon>Micrococcales</taxon>
        <taxon>Micrococcaceae</taxon>
        <taxon>Citricoccus</taxon>
    </lineage>
</organism>
<dbReference type="RefSeq" id="WP_347920165.1">
    <property type="nucleotide sequence ID" value="NZ_JBDXMX010000003.1"/>
</dbReference>
<evidence type="ECO:0000313" key="9">
    <source>
        <dbReference type="Proteomes" id="UP001484097"/>
    </source>
</evidence>
<evidence type="ECO:0000256" key="1">
    <source>
        <dbReference type="ARBA" id="ARBA00022679"/>
    </source>
</evidence>
<dbReference type="InterPro" id="IPR004433">
    <property type="entry name" value="MenaQ_synth_MenD"/>
</dbReference>
<dbReference type="PANTHER" id="PTHR42916">
    <property type="entry name" value="2-SUCCINYL-5-ENOLPYRUVYL-6-HYDROXY-3-CYCLOHEXENE-1-CARBOXYLATE SYNTHASE"/>
    <property type="match status" value="1"/>
</dbReference>
<evidence type="ECO:0000256" key="6">
    <source>
        <dbReference type="HAMAP-Rule" id="MF_01659"/>
    </source>
</evidence>
<feature type="domain" description="Thiamine pyrophosphate enzyme N-terminal TPP-binding" evidence="7">
    <location>
        <begin position="21"/>
        <end position="134"/>
    </location>
</feature>
<dbReference type="HAMAP" id="MF_01659">
    <property type="entry name" value="MenD"/>
    <property type="match status" value="1"/>
</dbReference>
<keyword evidence="5 6" id="KW-0464">Manganese</keyword>
<keyword evidence="6" id="KW-0474">Menaquinone biosynthesis</keyword>
<evidence type="ECO:0000313" key="8">
    <source>
        <dbReference type="EMBL" id="MEO9247513.1"/>
    </source>
</evidence>
<dbReference type="CDD" id="cd07037">
    <property type="entry name" value="TPP_PYR_MenD"/>
    <property type="match status" value="1"/>
</dbReference>
<evidence type="ECO:0000256" key="5">
    <source>
        <dbReference type="ARBA" id="ARBA00023211"/>
    </source>
</evidence>
<name>A0ABV0IH80_9MICC</name>